<evidence type="ECO:0000313" key="1">
    <source>
        <dbReference type="EMBL" id="RKT51447.1"/>
    </source>
</evidence>
<organism evidence="1 2">
    <name type="scientific">Coprobacter fastidiosus NSB1 = JCM 33896</name>
    <dbReference type="NCBI Taxonomy" id="1349822"/>
    <lineage>
        <taxon>Bacteria</taxon>
        <taxon>Pseudomonadati</taxon>
        <taxon>Bacteroidota</taxon>
        <taxon>Bacteroidia</taxon>
        <taxon>Bacteroidales</taxon>
        <taxon>Barnesiellaceae</taxon>
        <taxon>Coprobacter</taxon>
    </lineage>
</organism>
<name>A0A495VRX9_9BACT</name>
<gene>
    <name evidence="1" type="ORF">BC742_1720</name>
</gene>
<dbReference type="InterPro" id="IPR032560">
    <property type="entry name" value="DUF4932"/>
</dbReference>
<protein>
    <submittedName>
        <fullName evidence="1">Uncharacterized protein DUF4932</fullName>
    </submittedName>
</protein>
<proteinExistence type="predicted"/>
<dbReference type="Pfam" id="PF16286">
    <property type="entry name" value="DUF4932"/>
    <property type="match status" value="1"/>
</dbReference>
<accession>A0A495VRX9</accession>
<reference evidence="1 2" key="1">
    <citation type="submission" date="2018-10" db="EMBL/GenBank/DDBJ databases">
        <title>Genomic Encyclopedia of Archaeal and Bacterial Type Strains, Phase II (KMG-II): from individual species to whole genera.</title>
        <authorList>
            <person name="Goeker M."/>
        </authorList>
    </citation>
    <scope>NUCLEOTIDE SEQUENCE [LARGE SCALE GENOMIC DNA]</scope>
    <source>
        <strain evidence="1 2">NSB1</strain>
    </source>
</reference>
<evidence type="ECO:0000313" key="2">
    <source>
        <dbReference type="Proteomes" id="UP000269493"/>
    </source>
</evidence>
<dbReference type="AlphaFoldDB" id="A0A495VRX9"/>
<comment type="caution">
    <text evidence="1">The sequence shown here is derived from an EMBL/GenBank/DDBJ whole genome shotgun (WGS) entry which is preliminary data.</text>
</comment>
<keyword evidence="2" id="KW-1185">Reference proteome</keyword>
<dbReference type="EMBL" id="RBXN01000005">
    <property type="protein sequence ID" value="RKT51447.1"/>
    <property type="molecule type" value="Genomic_DNA"/>
</dbReference>
<dbReference type="Proteomes" id="UP000269493">
    <property type="component" value="Unassembled WGS sequence"/>
</dbReference>
<sequence length="362" mass="43133">MYCLFWSFCIFHSKAQIIGPQVNENVELMSILARLAGYPEYNMDMAGQYITDIDLHFKNTFEHPAVIYMKDLRKQHGISYDAVMSMALHVKEKEGKFFLIEEEINMLREQWDKVDKNKFLNLLADFYKESRFHDFFKAHQEFYQKGIQAYEDKVSKYIDENWFESFYGNVLNEKFSIIIGFCNGGANYGVSRHIKGEQKEVFALVAYFVNNNENKPLYVKEDLLTLVHEFNHSFINYLLDESRYPNHVKALESSGSYLLESSMWAMSQQAYGEWKSMISESLVRAAVICYMLDKNYKPEDVRKELLYNMQRNFRWMPELVGLLRKYERKQKKYGNFENFYPQIIDFFVNYAEKENKRLSNVK</sequence>